<dbReference type="InterPro" id="IPR023393">
    <property type="entry name" value="START-like_dom_sf"/>
</dbReference>
<dbReference type="Pfam" id="PF03364">
    <property type="entry name" value="Polyketide_cyc"/>
    <property type="match status" value="1"/>
</dbReference>
<sequence length="168" mass="18593">MSTNVTHSIDAAVPVRTAYDQWTQFESFPRFMDGVERIDQLTDTRTHWVTRIAGVEREFDAEITEQHPDERIAWTTENGTHQAGVVTFHRLDDATTRVTLQLDHEPEGVVEKVGDALGIVQRRVKGDMENFKEFIEAGGTGGSWRGDVDAAPQSVTPKAPSTDIGGTA</sequence>
<dbReference type="KEGG" id="ppel:H6H00_17340"/>
<dbReference type="PANTHER" id="PTHR33824:SF7">
    <property type="entry name" value="POLYKETIDE CYCLASE_DEHYDRASE AND LIPID TRANSPORT SUPERFAMILY PROTEIN"/>
    <property type="match status" value="1"/>
</dbReference>
<name>A0A7G7MB76_9PSEU</name>
<evidence type="ECO:0000313" key="3">
    <source>
        <dbReference type="EMBL" id="QNG50037.1"/>
    </source>
</evidence>
<dbReference type="EMBL" id="CP060131">
    <property type="protein sequence ID" value="QNG50037.1"/>
    <property type="molecule type" value="Genomic_DNA"/>
</dbReference>
<reference evidence="3 4" key="1">
    <citation type="submission" date="2020-08" db="EMBL/GenBank/DDBJ databases">
        <authorList>
            <person name="Mo P."/>
        </authorList>
    </citation>
    <scope>NUCLEOTIDE SEQUENCE [LARGE SCALE GENOMIC DNA]</scope>
    <source>
        <strain evidence="3 4">CGMCC 4.1532</strain>
    </source>
</reference>
<dbReference type="Gene3D" id="3.30.530.20">
    <property type="match status" value="1"/>
</dbReference>
<gene>
    <name evidence="3" type="ORF">H6H00_17340</name>
</gene>
<dbReference type="RefSeq" id="WP_185716799.1">
    <property type="nucleotide sequence ID" value="NZ_BAAAWI010000001.1"/>
</dbReference>
<dbReference type="InterPro" id="IPR047137">
    <property type="entry name" value="ORF3"/>
</dbReference>
<dbReference type="SUPFAM" id="SSF55961">
    <property type="entry name" value="Bet v1-like"/>
    <property type="match status" value="1"/>
</dbReference>
<proteinExistence type="predicted"/>
<dbReference type="InterPro" id="IPR005031">
    <property type="entry name" value="COQ10_START"/>
</dbReference>
<feature type="region of interest" description="Disordered" evidence="1">
    <location>
        <begin position="139"/>
        <end position="168"/>
    </location>
</feature>
<evidence type="ECO:0000256" key="1">
    <source>
        <dbReference type="SAM" id="MobiDB-lite"/>
    </source>
</evidence>
<dbReference type="AlphaFoldDB" id="A0A7G7MB76"/>
<protein>
    <submittedName>
        <fullName evidence="3">SRPBCC family protein</fullName>
    </submittedName>
</protein>
<accession>A0A7G7MB76</accession>
<keyword evidence="4" id="KW-1185">Reference proteome</keyword>
<dbReference type="Proteomes" id="UP000515728">
    <property type="component" value="Chromosome"/>
</dbReference>
<dbReference type="CDD" id="cd07817">
    <property type="entry name" value="SRPBCC_8"/>
    <property type="match status" value="1"/>
</dbReference>
<organism evidence="3 4">
    <name type="scientific">Pseudonocardia petroleophila</name>
    <dbReference type="NCBI Taxonomy" id="37331"/>
    <lineage>
        <taxon>Bacteria</taxon>
        <taxon>Bacillati</taxon>
        <taxon>Actinomycetota</taxon>
        <taxon>Actinomycetes</taxon>
        <taxon>Pseudonocardiales</taxon>
        <taxon>Pseudonocardiaceae</taxon>
        <taxon>Pseudonocardia</taxon>
    </lineage>
</organism>
<dbReference type="PANTHER" id="PTHR33824">
    <property type="entry name" value="POLYKETIDE CYCLASE/DEHYDRASE AND LIPID TRANSPORT SUPERFAMILY PROTEIN"/>
    <property type="match status" value="1"/>
</dbReference>
<evidence type="ECO:0000313" key="4">
    <source>
        <dbReference type="Proteomes" id="UP000515728"/>
    </source>
</evidence>
<evidence type="ECO:0000259" key="2">
    <source>
        <dbReference type="Pfam" id="PF03364"/>
    </source>
</evidence>
<feature type="domain" description="Coenzyme Q-binding protein COQ10 START" evidence="2">
    <location>
        <begin position="12"/>
        <end position="131"/>
    </location>
</feature>